<evidence type="ECO:0000313" key="2">
    <source>
        <dbReference type="EMBL" id="BAM06992.1"/>
    </source>
</evidence>
<dbReference type="Pfam" id="PF01381">
    <property type="entry name" value="HTH_3"/>
    <property type="match status" value="1"/>
</dbReference>
<dbReference type="SMART" id="SM00530">
    <property type="entry name" value="HTH_XRE"/>
    <property type="match status" value="1"/>
</dbReference>
<name>I0INZ3_LEPFC</name>
<evidence type="ECO:0000259" key="1">
    <source>
        <dbReference type="PROSITE" id="PS50943"/>
    </source>
</evidence>
<dbReference type="CDD" id="cd00093">
    <property type="entry name" value="HTH_XRE"/>
    <property type="match status" value="1"/>
</dbReference>
<dbReference type="RefSeq" id="WP_014449481.1">
    <property type="nucleotide sequence ID" value="NC_017094.1"/>
</dbReference>
<dbReference type="PROSITE" id="PS50943">
    <property type="entry name" value="HTH_CROC1"/>
    <property type="match status" value="1"/>
</dbReference>
<dbReference type="InterPro" id="IPR010982">
    <property type="entry name" value="Lambda_DNA-bd_dom_sf"/>
</dbReference>
<dbReference type="Proteomes" id="UP000007382">
    <property type="component" value="Chromosome"/>
</dbReference>
<dbReference type="KEGG" id="lfc:LFE_1309"/>
<dbReference type="Gene3D" id="1.10.260.40">
    <property type="entry name" value="lambda repressor-like DNA-binding domains"/>
    <property type="match status" value="1"/>
</dbReference>
<dbReference type="SUPFAM" id="SSF47413">
    <property type="entry name" value="lambda repressor-like DNA-binding domains"/>
    <property type="match status" value="1"/>
</dbReference>
<dbReference type="InterPro" id="IPR001387">
    <property type="entry name" value="Cro/C1-type_HTH"/>
</dbReference>
<proteinExistence type="predicted"/>
<organism evidence="2 3">
    <name type="scientific">Leptospirillum ferrooxidans (strain C2-3)</name>
    <dbReference type="NCBI Taxonomy" id="1162668"/>
    <lineage>
        <taxon>Bacteria</taxon>
        <taxon>Pseudomonadati</taxon>
        <taxon>Nitrospirota</taxon>
        <taxon>Nitrospiria</taxon>
        <taxon>Nitrospirales</taxon>
        <taxon>Nitrospiraceae</taxon>
        <taxon>Leptospirillum</taxon>
    </lineage>
</organism>
<sequence>MNTEFPVLLTEKDVLLKIAKDMQTRRIQMGFTQVDLADRSGVPEGTLKRFEQSGHISIKNLVKLAFALKKIDELATAFETKEIPDLFTLRTTPVRKRVRHKGH</sequence>
<dbReference type="GO" id="GO:0003677">
    <property type="term" value="F:DNA binding"/>
    <property type="evidence" value="ECO:0007669"/>
    <property type="project" value="InterPro"/>
</dbReference>
<keyword evidence="3" id="KW-1185">Reference proteome</keyword>
<dbReference type="STRING" id="1162668.LFE_1309"/>
<evidence type="ECO:0000313" key="3">
    <source>
        <dbReference type="Proteomes" id="UP000007382"/>
    </source>
</evidence>
<gene>
    <name evidence="2" type="ordered locus">LFE_1309</name>
</gene>
<accession>I0INZ3</accession>
<dbReference type="HOGENOM" id="CLU_153788_4_0_0"/>
<feature type="domain" description="HTH cro/C1-type" evidence="1">
    <location>
        <begin position="22"/>
        <end position="74"/>
    </location>
</feature>
<reference evidence="2 3" key="1">
    <citation type="journal article" date="2012" name="J. Bacteriol.">
        <title>Complete Genome Sequence of Leptospirillum ferrooxidans Strain C2-3, Isolated from a Fresh Volcanic Ash Deposit on the Island of Miyake, Japan.</title>
        <authorList>
            <person name="Fujimura R."/>
            <person name="Sato Y."/>
            <person name="Nishizawa T."/>
            <person name="Oshima K."/>
            <person name="Kim S.-W."/>
            <person name="Hattori M."/>
            <person name="Kamijo T."/>
            <person name="Ohta H."/>
        </authorList>
    </citation>
    <scope>NUCLEOTIDE SEQUENCE [LARGE SCALE GENOMIC DNA]</scope>
    <source>
        <strain evidence="2 3">C2-3</strain>
    </source>
</reference>
<protein>
    <recommendedName>
        <fullName evidence="1">HTH cro/C1-type domain-containing protein</fullName>
    </recommendedName>
</protein>
<dbReference type="PATRIC" id="fig|1162668.3.peg.1529"/>
<reference evidence="3" key="2">
    <citation type="submission" date="2012-03" db="EMBL/GenBank/DDBJ databases">
        <title>The complete genome sequence of the pioneer microbe on fresh volcanic deposit, Leptospirillum ferrooxidans strain C2-3.</title>
        <authorList>
            <person name="Fujimura R."/>
            <person name="Sato Y."/>
            <person name="Nishizawa T."/>
            <person name="Nanba K."/>
            <person name="Oshima K."/>
            <person name="Hattori M."/>
            <person name="Kamijo T."/>
            <person name="Ohta H."/>
        </authorList>
    </citation>
    <scope>NUCLEOTIDE SEQUENCE [LARGE SCALE GENOMIC DNA]</scope>
    <source>
        <strain evidence="3">C2-3</strain>
    </source>
</reference>
<dbReference type="EMBL" id="AP012342">
    <property type="protein sequence ID" value="BAM06992.1"/>
    <property type="molecule type" value="Genomic_DNA"/>
</dbReference>
<dbReference type="AlphaFoldDB" id="I0INZ3"/>
<dbReference type="eggNOG" id="COG1396">
    <property type="taxonomic scope" value="Bacteria"/>
</dbReference>